<keyword evidence="2" id="KW-1185">Reference proteome</keyword>
<reference evidence="2" key="2">
    <citation type="submission" date="2015-01" db="EMBL/GenBank/DDBJ databases">
        <title>Evolutionary Origins and Diversification of the Mycorrhizal Mutualists.</title>
        <authorList>
            <consortium name="DOE Joint Genome Institute"/>
            <consortium name="Mycorrhizal Genomics Consortium"/>
            <person name="Kohler A."/>
            <person name="Kuo A."/>
            <person name="Nagy L.G."/>
            <person name="Floudas D."/>
            <person name="Copeland A."/>
            <person name="Barry K.W."/>
            <person name="Cichocki N."/>
            <person name="Veneault-Fourrey C."/>
            <person name="LaButti K."/>
            <person name="Lindquist E.A."/>
            <person name="Lipzen A."/>
            <person name="Lundell T."/>
            <person name="Morin E."/>
            <person name="Murat C."/>
            <person name="Riley R."/>
            <person name="Ohm R."/>
            <person name="Sun H."/>
            <person name="Tunlid A."/>
            <person name="Henrissat B."/>
            <person name="Grigoriev I.V."/>
            <person name="Hibbett D.S."/>
            <person name="Martin F."/>
        </authorList>
    </citation>
    <scope>NUCLEOTIDE SEQUENCE [LARGE SCALE GENOMIC DNA]</scope>
    <source>
        <strain evidence="2">F 1598</strain>
    </source>
</reference>
<name>A0A0C3G2N9_PILCF</name>
<proteinExistence type="predicted"/>
<organism evidence="1 2">
    <name type="scientific">Piloderma croceum (strain F 1598)</name>
    <dbReference type="NCBI Taxonomy" id="765440"/>
    <lineage>
        <taxon>Eukaryota</taxon>
        <taxon>Fungi</taxon>
        <taxon>Dikarya</taxon>
        <taxon>Basidiomycota</taxon>
        <taxon>Agaricomycotina</taxon>
        <taxon>Agaricomycetes</taxon>
        <taxon>Agaricomycetidae</taxon>
        <taxon>Atheliales</taxon>
        <taxon>Atheliaceae</taxon>
        <taxon>Piloderma</taxon>
    </lineage>
</organism>
<dbReference type="EMBL" id="KN832986">
    <property type="protein sequence ID" value="KIM84921.1"/>
    <property type="molecule type" value="Genomic_DNA"/>
</dbReference>
<sequence>MPLVRFLYYSLASGNNMISNVIQNILYEQQTRIYNLKLAAISFDGLPYPSLGWGTTSGLFPAFRFTVVIGRRDLFLLSLDRPHGRGVCTLVGFFTWLVSTLRFDRFG</sequence>
<dbReference type="HOGENOM" id="CLU_2210961_0_0_1"/>
<dbReference type="Proteomes" id="UP000054166">
    <property type="component" value="Unassembled WGS sequence"/>
</dbReference>
<dbReference type="InParanoid" id="A0A0C3G2N9"/>
<reference evidence="1 2" key="1">
    <citation type="submission" date="2014-04" db="EMBL/GenBank/DDBJ databases">
        <authorList>
            <consortium name="DOE Joint Genome Institute"/>
            <person name="Kuo A."/>
            <person name="Tarkka M."/>
            <person name="Buscot F."/>
            <person name="Kohler A."/>
            <person name="Nagy L.G."/>
            <person name="Floudas D."/>
            <person name="Copeland A."/>
            <person name="Barry K.W."/>
            <person name="Cichocki N."/>
            <person name="Veneault-Fourrey C."/>
            <person name="LaButti K."/>
            <person name="Lindquist E.A."/>
            <person name="Lipzen A."/>
            <person name="Lundell T."/>
            <person name="Morin E."/>
            <person name="Murat C."/>
            <person name="Sun H."/>
            <person name="Tunlid A."/>
            <person name="Henrissat B."/>
            <person name="Grigoriev I.V."/>
            <person name="Hibbett D.S."/>
            <person name="Martin F."/>
            <person name="Nordberg H.P."/>
            <person name="Cantor M.N."/>
            <person name="Hua S.X."/>
        </authorList>
    </citation>
    <scope>NUCLEOTIDE SEQUENCE [LARGE SCALE GENOMIC DNA]</scope>
    <source>
        <strain evidence="1 2">F 1598</strain>
    </source>
</reference>
<evidence type="ECO:0000313" key="1">
    <source>
        <dbReference type="EMBL" id="KIM84921.1"/>
    </source>
</evidence>
<accession>A0A0C3G2N9</accession>
<evidence type="ECO:0000313" key="2">
    <source>
        <dbReference type="Proteomes" id="UP000054166"/>
    </source>
</evidence>
<dbReference type="AlphaFoldDB" id="A0A0C3G2N9"/>
<protein>
    <submittedName>
        <fullName evidence="1">Uncharacterized protein</fullName>
    </submittedName>
</protein>
<gene>
    <name evidence="1" type="ORF">PILCRDRAFT_375590</name>
</gene>